<dbReference type="InParanoid" id="K4CMW5"/>
<dbReference type="AlphaFoldDB" id="K4CMW5"/>
<accession>K4CMW5</accession>
<dbReference type="Pfam" id="PF18052">
    <property type="entry name" value="Rx_N"/>
    <property type="match status" value="1"/>
</dbReference>
<dbReference type="InterPro" id="IPR027417">
    <property type="entry name" value="P-loop_NTPase"/>
</dbReference>
<dbReference type="Gene3D" id="3.40.50.300">
    <property type="entry name" value="P-loop containing nucleotide triphosphate hydrolases"/>
    <property type="match status" value="1"/>
</dbReference>
<evidence type="ECO:0000256" key="2">
    <source>
        <dbReference type="ARBA" id="ARBA00022737"/>
    </source>
</evidence>
<dbReference type="Proteomes" id="UP000004994">
    <property type="component" value="Chromosome 8"/>
</dbReference>
<dbReference type="EnsemblPlants" id="Solyc08g075980.1.1">
    <property type="protein sequence ID" value="Solyc08g075980.1.1"/>
    <property type="gene ID" value="Solyc08g075980.1"/>
</dbReference>
<feature type="domain" description="Disease resistance N-terminal" evidence="7">
    <location>
        <begin position="10"/>
        <end position="53"/>
    </location>
</feature>
<dbReference type="PANTHER" id="PTHR36766">
    <property type="entry name" value="PLANT BROAD-SPECTRUM MILDEW RESISTANCE PROTEIN RPW8"/>
    <property type="match status" value="1"/>
</dbReference>
<keyword evidence="3" id="KW-0547">Nucleotide-binding</keyword>
<dbReference type="STRING" id="4081.K4CMW5"/>
<dbReference type="PRINTS" id="PR00364">
    <property type="entry name" value="DISEASERSIST"/>
</dbReference>
<evidence type="ECO:0008006" key="10">
    <source>
        <dbReference type="Google" id="ProtNLM"/>
    </source>
</evidence>
<name>K4CMW5_SOLLC</name>
<sequence length="274" mass="31471">MSLKVFRAWFSTIQAVLEDAQMKQLNGKAIKNWLQKLNAAAYKVDDILDEYSENPDKQCPRALSPPNTWFGGLRKTTLAQMVFNDQRITEHFHPRIWICVSEYFNEKRLIKEIVEFIEGRPLLGEMNLAPLQMKLQELLNGKRYLLVLDDVWNEDQDKWANLRQVLKVGASGASVITTTRLEKEDCWLLFLQRAFGHQEDLNPNLVAVGKEIVKKSGGVPLAAKTLGGILRVGTCELFKLDQLWRHCNHIICQICLKKTVDCCSYNVLLDIKKK</sequence>
<evidence type="ECO:0000313" key="8">
    <source>
        <dbReference type="EnsemblPlants" id="Solyc08g075980.1.1"/>
    </source>
</evidence>
<evidence type="ECO:0000259" key="7">
    <source>
        <dbReference type="Pfam" id="PF18052"/>
    </source>
</evidence>
<proteinExistence type="predicted"/>
<keyword evidence="2" id="KW-0677">Repeat</keyword>
<dbReference type="OMA" id="DEYSENP"/>
<dbReference type="GO" id="GO:0006952">
    <property type="term" value="P:defense response"/>
    <property type="evidence" value="ECO:0007669"/>
    <property type="project" value="UniProtKB-KW"/>
</dbReference>
<dbReference type="GO" id="GO:0005524">
    <property type="term" value="F:ATP binding"/>
    <property type="evidence" value="ECO:0007669"/>
    <property type="project" value="UniProtKB-KW"/>
</dbReference>
<dbReference type="Pfam" id="PF00931">
    <property type="entry name" value="NB-ARC"/>
    <property type="match status" value="1"/>
</dbReference>
<dbReference type="InterPro" id="IPR002182">
    <property type="entry name" value="NB-ARC"/>
</dbReference>
<evidence type="ECO:0000259" key="6">
    <source>
        <dbReference type="Pfam" id="PF00931"/>
    </source>
</evidence>
<dbReference type="Gene3D" id="1.10.8.430">
    <property type="entry name" value="Helical domain of apoptotic protease-activating factors"/>
    <property type="match status" value="1"/>
</dbReference>
<reference evidence="8" key="2">
    <citation type="submission" date="2015-06" db="UniProtKB">
        <authorList>
            <consortium name="EnsemblPlants"/>
        </authorList>
    </citation>
    <scope>IDENTIFICATION</scope>
    <source>
        <strain evidence="8">cv. Heinz 1706</strain>
    </source>
</reference>
<dbReference type="PaxDb" id="4081-Solyc08g075980.1.1"/>
<organism evidence="8">
    <name type="scientific">Solanum lycopersicum</name>
    <name type="common">Tomato</name>
    <name type="synonym">Lycopersicon esculentum</name>
    <dbReference type="NCBI Taxonomy" id="4081"/>
    <lineage>
        <taxon>Eukaryota</taxon>
        <taxon>Viridiplantae</taxon>
        <taxon>Streptophyta</taxon>
        <taxon>Embryophyta</taxon>
        <taxon>Tracheophyta</taxon>
        <taxon>Spermatophyta</taxon>
        <taxon>Magnoliopsida</taxon>
        <taxon>eudicotyledons</taxon>
        <taxon>Gunneridae</taxon>
        <taxon>Pentapetalae</taxon>
        <taxon>asterids</taxon>
        <taxon>lamiids</taxon>
        <taxon>Solanales</taxon>
        <taxon>Solanaceae</taxon>
        <taxon>Solanoideae</taxon>
        <taxon>Solaneae</taxon>
        <taxon>Solanum</taxon>
        <taxon>Solanum subgen. Lycopersicon</taxon>
    </lineage>
</organism>
<dbReference type="eggNOG" id="KOG4658">
    <property type="taxonomic scope" value="Eukaryota"/>
</dbReference>
<protein>
    <recommendedName>
        <fullName evidence="10">NB-ARC domain-containing protein</fullName>
    </recommendedName>
</protein>
<dbReference type="InterPro" id="IPR042197">
    <property type="entry name" value="Apaf_helical"/>
</dbReference>
<dbReference type="PANTHER" id="PTHR36766:SF42">
    <property type="entry name" value="NB-ARC DOMAIN DISEASE RESISTANCE PROTEIN"/>
    <property type="match status" value="1"/>
</dbReference>
<dbReference type="InterPro" id="IPR041118">
    <property type="entry name" value="Rx_N"/>
</dbReference>
<dbReference type="HOGENOM" id="CLU_1017086_0_0_1"/>
<dbReference type="SUPFAM" id="SSF52540">
    <property type="entry name" value="P-loop containing nucleoside triphosphate hydrolases"/>
    <property type="match status" value="1"/>
</dbReference>
<reference evidence="8" key="1">
    <citation type="journal article" date="2012" name="Nature">
        <title>The tomato genome sequence provides insights into fleshy fruit evolution.</title>
        <authorList>
            <consortium name="Tomato Genome Consortium"/>
        </authorList>
    </citation>
    <scope>NUCLEOTIDE SEQUENCE [LARGE SCALE GENOMIC DNA]</scope>
    <source>
        <strain evidence="8">cv. Heinz 1706</strain>
    </source>
</reference>
<dbReference type="Gramene" id="Solyc08g075980.1.1">
    <property type="protein sequence ID" value="Solyc08g075980.1.1"/>
    <property type="gene ID" value="Solyc08g075980.1"/>
</dbReference>
<dbReference type="PhylomeDB" id="K4CMW5"/>
<keyword evidence="9" id="KW-1185">Reference proteome</keyword>
<evidence type="ECO:0000256" key="4">
    <source>
        <dbReference type="ARBA" id="ARBA00022821"/>
    </source>
</evidence>
<dbReference type="GO" id="GO:0043531">
    <property type="term" value="F:ADP binding"/>
    <property type="evidence" value="ECO:0007669"/>
    <property type="project" value="InterPro"/>
</dbReference>
<keyword evidence="1" id="KW-0433">Leucine-rich repeat</keyword>
<dbReference type="Gene3D" id="1.20.5.4130">
    <property type="match status" value="1"/>
</dbReference>
<evidence type="ECO:0000256" key="1">
    <source>
        <dbReference type="ARBA" id="ARBA00022614"/>
    </source>
</evidence>
<evidence type="ECO:0000256" key="5">
    <source>
        <dbReference type="ARBA" id="ARBA00022840"/>
    </source>
</evidence>
<evidence type="ECO:0000256" key="3">
    <source>
        <dbReference type="ARBA" id="ARBA00022741"/>
    </source>
</evidence>
<evidence type="ECO:0000313" key="9">
    <source>
        <dbReference type="Proteomes" id="UP000004994"/>
    </source>
</evidence>
<keyword evidence="5" id="KW-0067">ATP-binding</keyword>
<feature type="domain" description="NB-ARC" evidence="6">
    <location>
        <begin position="71"/>
        <end position="182"/>
    </location>
</feature>
<keyword evidence="4" id="KW-0611">Plant defense</keyword>